<dbReference type="PANTHER" id="PTHR43071">
    <property type="entry name" value="2-AMINO-4-HYDROXY-6-HYDROXYMETHYLDIHYDROPTERIDINE PYROPHOSPHOKINASE"/>
    <property type="match status" value="1"/>
</dbReference>
<evidence type="ECO:0000256" key="3">
    <source>
        <dbReference type="ARBA" id="ARBA00013253"/>
    </source>
</evidence>
<dbReference type="InterPro" id="IPR000550">
    <property type="entry name" value="Hppk"/>
</dbReference>
<gene>
    <name evidence="10" type="primary">folK</name>
    <name evidence="10" type="ORF">KYY02_11895</name>
</gene>
<accession>A0ABV4J1B2</accession>
<dbReference type="Pfam" id="PF01288">
    <property type="entry name" value="HPPK"/>
    <property type="match status" value="1"/>
</dbReference>
<comment type="pathway">
    <text evidence="2">Cofactor biosynthesis; tetrahydrofolate biosynthesis; 2-amino-4-hydroxy-6-hydroxymethyl-7,8-dihydropteridine diphosphate from 7,8-dihydroneopterin triphosphate: step 4/4.</text>
</comment>
<dbReference type="EMBL" id="JAHWZY010000009">
    <property type="protein sequence ID" value="MEZ3179366.1"/>
    <property type="molecule type" value="Genomic_DNA"/>
</dbReference>
<dbReference type="EC" id="2.7.6.3" evidence="3"/>
<keyword evidence="7" id="KW-0067">ATP-binding</keyword>
<dbReference type="PROSITE" id="PS00794">
    <property type="entry name" value="HPPK"/>
    <property type="match status" value="1"/>
</dbReference>
<organism evidence="10 11">
    <name type="scientific">Streptomyces pimonensis</name>
    <dbReference type="NCBI Taxonomy" id="2860288"/>
    <lineage>
        <taxon>Bacteria</taxon>
        <taxon>Bacillati</taxon>
        <taxon>Actinomycetota</taxon>
        <taxon>Actinomycetes</taxon>
        <taxon>Kitasatosporales</taxon>
        <taxon>Streptomycetaceae</taxon>
        <taxon>Streptomyces</taxon>
    </lineage>
</organism>
<comment type="catalytic activity">
    <reaction evidence="1">
        <text>6-hydroxymethyl-7,8-dihydropterin + ATP = (7,8-dihydropterin-6-yl)methyl diphosphate + AMP + H(+)</text>
        <dbReference type="Rhea" id="RHEA:11412"/>
        <dbReference type="ChEBI" id="CHEBI:15378"/>
        <dbReference type="ChEBI" id="CHEBI:30616"/>
        <dbReference type="ChEBI" id="CHEBI:44841"/>
        <dbReference type="ChEBI" id="CHEBI:72950"/>
        <dbReference type="ChEBI" id="CHEBI:456215"/>
        <dbReference type="EC" id="2.7.6.3"/>
    </reaction>
</comment>
<evidence type="ECO:0000256" key="8">
    <source>
        <dbReference type="ARBA" id="ARBA00022909"/>
    </source>
</evidence>
<keyword evidence="11" id="KW-1185">Reference proteome</keyword>
<dbReference type="SUPFAM" id="SSF55083">
    <property type="entry name" value="6-hydroxymethyl-7,8-dihydropterin pyrophosphokinase, HPPK"/>
    <property type="match status" value="1"/>
</dbReference>
<dbReference type="PANTHER" id="PTHR43071:SF1">
    <property type="entry name" value="2-AMINO-4-HYDROXY-6-HYDROXYMETHYLDIHYDROPTERIDINE PYROPHOSPHOKINASE"/>
    <property type="match status" value="1"/>
</dbReference>
<evidence type="ECO:0000256" key="6">
    <source>
        <dbReference type="ARBA" id="ARBA00022777"/>
    </source>
</evidence>
<evidence type="ECO:0000256" key="4">
    <source>
        <dbReference type="ARBA" id="ARBA00022679"/>
    </source>
</evidence>
<dbReference type="RefSeq" id="WP_371237905.1">
    <property type="nucleotide sequence ID" value="NZ_JAHWZY010000009.1"/>
</dbReference>
<evidence type="ECO:0000259" key="9">
    <source>
        <dbReference type="PROSITE" id="PS00794"/>
    </source>
</evidence>
<name>A0ABV4J1B2_9ACTN</name>
<evidence type="ECO:0000256" key="2">
    <source>
        <dbReference type="ARBA" id="ARBA00005051"/>
    </source>
</evidence>
<proteinExistence type="predicted"/>
<dbReference type="CDD" id="cd00483">
    <property type="entry name" value="HPPK"/>
    <property type="match status" value="1"/>
</dbReference>
<sequence>MTRPSIPGQTDPTVQPVPASVVEQVDAADATLHNPKRAVISLGANLGNRLETLQGAVDALEDTPGVRVKAVSPVYETEPWGVEPGSQPSYFNAVVILRTTLPPSSLLERAHAVEEAFHRVRDERWGPRTLDVDIVSYADLRSDDPHLTLPHPRAHERAFVLAPWHDADPEAELPGRGPVADLLGAVTREGVTPRADLELRLPE</sequence>
<evidence type="ECO:0000313" key="11">
    <source>
        <dbReference type="Proteomes" id="UP001567537"/>
    </source>
</evidence>
<keyword evidence="5" id="KW-0547">Nucleotide-binding</keyword>
<dbReference type="InterPro" id="IPR035907">
    <property type="entry name" value="Hppk_sf"/>
</dbReference>
<dbReference type="NCBIfam" id="TIGR01498">
    <property type="entry name" value="folK"/>
    <property type="match status" value="1"/>
</dbReference>
<evidence type="ECO:0000313" key="10">
    <source>
        <dbReference type="EMBL" id="MEZ3179366.1"/>
    </source>
</evidence>
<keyword evidence="8" id="KW-0289">Folate biosynthesis</keyword>
<keyword evidence="6" id="KW-0418">Kinase</keyword>
<evidence type="ECO:0000256" key="7">
    <source>
        <dbReference type="ARBA" id="ARBA00022840"/>
    </source>
</evidence>
<dbReference type="Gene3D" id="3.30.70.560">
    <property type="entry name" value="7,8-Dihydro-6-hydroxymethylpterin-pyrophosphokinase HPPK"/>
    <property type="match status" value="1"/>
</dbReference>
<feature type="domain" description="7,8-dihydro-6-hydroxymethylpterin-pyrophosphokinase" evidence="9">
    <location>
        <begin position="124"/>
        <end position="135"/>
    </location>
</feature>
<evidence type="ECO:0000256" key="1">
    <source>
        <dbReference type="ARBA" id="ARBA00000198"/>
    </source>
</evidence>
<comment type="caution">
    <text evidence="10">The sequence shown here is derived from an EMBL/GenBank/DDBJ whole genome shotgun (WGS) entry which is preliminary data.</text>
</comment>
<keyword evidence="4 10" id="KW-0808">Transferase</keyword>
<evidence type="ECO:0000256" key="5">
    <source>
        <dbReference type="ARBA" id="ARBA00022741"/>
    </source>
</evidence>
<protein>
    <recommendedName>
        <fullName evidence="3">2-amino-4-hydroxy-6-hydroxymethyldihydropteridine diphosphokinase</fullName>
        <ecNumber evidence="3">2.7.6.3</ecNumber>
    </recommendedName>
</protein>
<dbReference type="Proteomes" id="UP001567537">
    <property type="component" value="Unassembled WGS sequence"/>
</dbReference>
<dbReference type="GO" id="GO:0003848">
    <property type="term" value="F:2-amino-4-hydroxy-6-hydroxymethyldihydropteridine diphosphokinase activity"/>
    <property type="evidence" value="ECO:0007669"/>
    <property type="project" value="UniProtKB-EC"/>
</dbReference>
<reference evidence="10 11" key="1">
    <citation type="journal article" date="2021" name="Res Sq">
        <title>Streptomyces Pimoensis sp. nov., Isolated From the Taklimakan Desert in Xinjiang, China.</title>
        <authorList>
            <person name="Zhang P."/>
            <person name="Luo X."/>
            <person name="Luo X."/>
            <person name="Liu Z."/>
            <person name="Xia Z."/>
            <person name="Wan C."/>
            <person name="zhang L."/>
        </authorList>
    </citation>
    <scope>NUCLEOTIDE SEQUENCE [LARGE SCALE GENOMIC DNA]</scope>
    <source>
        <strain evidence="10 11">TRM75549</strain>
    </source>
</reference>